<dbReference type="KEGG" id="dca:Desca_0659"/>
<reference evidence="4" key="1">
    <citation type="submission" date="2011-05" db="EMBL/GenBank/DDBJ databases">
        <title>Complete sequence of Desulfotomaculum carboxydivorans CO-1-SRB.</title>
        <authorList>
            <consortium name="US DOE Joint Genome Institute"/>
            <person name="Lucas S."/>
            <person name="Han J."/>
            <person name="Lapidus A."/>
            <person name="Cheng J.-F."/>
            <person name="Goodwin L."/>
            <person name="Pitluck S."/>
            <person name="Peters L."/>
            <person name="Mikhailova N."/>
            <person name="Lu M."/>
            <person name="Han C."/>
            <person name="Tapia R."/>
            <person name="Land M."/>
            <person name="Hauser L."/>
            <person name="Kyrpides N."/>
            <person name="Ivanova N."/>
            <person name="Pagani I."/>
            <person name="Stams A."/>
            <person name="Plugge C."/>
            <person name="Muyzer G."/>
            <person name="Kuever J."/>
            <person name="Parshina S."/>
            <person name="Ivanova A."/>
            <person name="Nazina T."/>
            <person name="Woyke T."/>
        </authorList>
    </citation>
    <scope>NUCLEOTIDE SEQUENCE [LARGE SCALE GENOMIC DNA]</scope>
    <source>
        <strain evidence="4">CO-1-SRB</strain>
    </source>
</reference>
<evidence type="ECO:0000256" key="1">
    <source>
        <dbReference type="ARBA" id="ARBA00022729"/>
    </source>
</evidence>
<dbReference type="PROSITE" id="PS51257">
    <property type="entry name" value="PROKAR_LIPOPROTEIN"/>
    <property type="match status" value="1"/>
</dbReference>
<dbReference type="STRING" id="868595.Desca_0659"/>
<feature type="domain" description="DUF4352" evidence="3">
    <location>
        <begin position="208"/>
        <end position="328"/>
    </location>
</feature>
<dbReference type="eggNOG" id="ENOG5033DPK">
    <property type="taxonomic scope" value="Bacteria"/>
</dbReference>
<feature type="signal peptide" evidence="2">
    <location>
        <begin position="1"/>
        <end position="21"/>
    </location>
</feature>
<dbReference type="AlphaFoldDB" id="F6B8H2"/>
<gene>
    <name evidence="4" type="ordered locus">Desca_0659</name>
</gene>
<dbReference type="Proteomes" id="UP000009226">
    <property type="component" value="Chromosome"/>
</dbReference>
<accession>F6B8H2</accession>
<dbReference type="Gene3D" id="3.10.450.50">
    <property type="match status" value="1"/>
</dbReference>
<name>F6B8H2_DESCC</name>
<dbReference type="Gene3D" id="2.60.40.1240">
    <property type="match status" value="1"/>
</dbReference>
<protein>
    <recommendedName>
        <fullName evidence="3">DUF4352 domain-containing protein</fullName>
    </recommendedName>
</protein>
<evidence type="ECO:0000256" key="2">
    <source>
        <dbReference type="SAM" id="SignalP"/>
    </source>
</evidence>
<sequence length="334" mass="36329" precursor="true">MKRLKTWLLSLCCLAFLFTAAACSSGPSPTDVSKGFLGALKEANYEKAGSYVDKSDTSVIKSKIPGKDENSEKIGKIMLSKFTFEVGESKIDGDNATVKVKITSLDMVRIVSKTMSEIMPLAFASAFSSNGQQNINNLLEQHILNSMSDPKAPMTTTDTIINLIKTKDGWKIAQDNDELFNAITGNVMKAFSDQSQAKTTPKMEKTKYKVGEEIKLFDGVLITVTNVEKSNGNEFDKPRAGNEFIIAHINIVNGAKENISYDPFAWKLRNSNGQISEPSFTTIDKDTHLESGELAVGGKVSGTIPFEAPIGDQGLKLIYAPPVLGGQEIEVSLQ</sequence>
<dbReference type="EMBL" id="CP002736">
    <property type="protein sequence ID" value="AEF93544.1"/>
    <property type="molecule type" value="Genomic_DNA"/>
</dbReference>
<dbReference type="HOGENOM" id="CLU_830868_0_0_9"/>
<evidence type="ECO:0000313" key="5">
    <source>
        <dbReference type="Proteomes" id="UP000009226"/>
    </source>
</evidence>
<evidence type="ECO:0000313" key="4">
    <source>
        <dbReference type="EMBL" id="AEF93544.1"/>
    </source>
</evidence>
<dbReference type="InterPro" id="IPR029051">
    <property type="entry name" value="DUF4352"/>
</dbReference>
<evidence type="ECO:0000259" key="3">
    <source>
        <dbReference type="Pfam" id="PF11611"/>
    </source>
</evidence>
<keyword evidence="1 2" id="KW-0732">Signal</keyword>
<proteinExistence type="predicted"/>
<dbReference type="Pfam" id="PF11611">
    <property type="entry name" value="DUF4352"/>
    <property type="match status" value="1"/>
</dbReference>
<keyword evidence="5" id="KW-1185">Reference proteome</keyword>
<organism evidence="4 5">
    <name type="scientific">Desulfotomaculum nigrificans (strain DSM 14880 / VKM B-2319 / CO-1-SRB)</name>
    <name type="common">Desulfotomaculum carboxydivorans</name>
    <dbReference type="NCBI Taxonomy" id="868595"/>
    <lineage>
        <taxon>Bacteria</taxon>
        <taxon>Bacillati</taxon>
        <taxon>Bacillota</taxon>
        <taxon>Clostridia</taxon>
        <taxon>Eubacteriales</taxon>
        <taxon>Desulfotomaculaceae</taxon>
        <taxon>Desulfotomaculum</taxon>
    </lineage>
</organism>
<feature type="chain" id="PRO_5039068209" description="DUF4352 domain-containing protein" evidence="2">
    <location>
        <begin position="22"/>
        <end position="334"/>
    </location>
</feature>
<dbReference type="RefSeq" id="WP_013809770.1">
    <property type="nucleotide sequence ID" value="NC_015565.1"/>
</dbReference>
<dbReference type="InterPro" id="IPR029050">
    <property type="entry name" value="Immunoprotect_excell_Ig-like"/>
</dbReference>